<feature type="compositionally biased region" description="Basic and acidic residues" evidence="1">
    <location>
        <begin position="250"/>
        <end position="262"/>
    </location>
</feature>
<dbReference type="RefSeq" id="XP_016493297.1">
    <property type="nucleotide sequence ID" value="XM_016637811.2"/>
</dbReference>
<dbReference type="Proteomes" id="UP000790787">
    <property type="component" value="Chromosome 4"/>
</dbReference>
<dbReference type="OMA" id="SYNISHD"/>
<evidence type="ECO:0000256" key="1">
    <source>
        <dbReference type="SAM" id="MobiDB-lite"/>
    </source>
</evidence>
<dbReference type="RefSeq" id="XP_016493297.1">
    <property type="nucleotide sequence ID" value="XM_016637811.1"/>
</dbReference>
<feature type="region of interest" description="Disordered" evidence="1">
    <location>
        <begin position="116"/>
        <end position="135"/>
    </location>
</feature>
<feature type="region of interest" description="Disordered" evidence="1">
    <location>
        <begin position="224"/>
        <end position="366"/>
    </location>
</feature>
<dbReference type="PANTHER" id="PTHR34468">
    <property type="entry name" value="MICROTUBULE-ASSOCIATED FUTSCH-LIKE PROTEIN"/>
    <property type="match status" value="1"/>
</dbReference>
<feature type="compositionally biased region" description="Basic and acidic residues" evidence="1">
    <location>
        <begin position="311"/>
        <end position="321"/>
    </location>
</feature>
<name>A0A1S4BWL9_TOBAC</name>
<dbReference type="GeneID" id="107812659"/>
<evidence type="ECO:0000313" key="2">
    <source>
        <dbReference type="Proteomes" id="UP000790787"/>
    </source>
</evidence>
<dbReference type="PaxDb" id="4097-A0A1S4BWL9"/>
<feature type="region of interest" description="Disordered" evidence="1">
    <location>
        <begin position="1"/>
        <end position="103"/>
    </location>
</feature>
<feature type="compositionally biased region" description="Basic and acidic residues" evidence="1">
    <location>
        <begin position="228"/>
        <end position="241"/>
    </location>
</feature>
<dbReference type="PANTHER" id="PTHR34468:SF7">
    <property type="match status" value="1"/>
</dbReference>
<organism evidence="2 3">
    <name type="scientific">Nicotiana tabacum</name>
    <name type="common">Common tobacco</name>
    <dbReference type="NCBI Taxonomy" id="4097"/>
    <lineage>
        <taxon>Eukaryota</taxon>
        <taxon>Viridiplantae</taxon>
        <taxon>Streptophyta</taxon>
        <taxon>Embryophyta</taxon>
        <taxon>Tracheophyta</taxon>
        <taxon>Spermatophyta</taxon>
        <taxon>Magnoliopsida</taxon>
        <taxon>eudicotyledons</taxon>
        <taxon>Gunneridae</taxon>
        <taxon>Pentapetalae</taxon>
        <taxon>asterids</taxon>
        <taxon>lamiids</taxon>
        <taxon>Solanales</taxon>
        <taxon>Solanaceae</taxon>
        <taxon>Nicotianoideae</taxon>
        <taxon>Nicotianeae</taxon>
        <taxon>Nicotiana</taxon>
    </lineage>
</organism>
<dbReference type="AlphaFoldDB" id="A0A1S4BWL9"/>
<reference evidence="3" key="2">
    <citation type="submission" date="2025-08" db="UniProtKB">
        <authorList>
            <consortium name="RefSeq"/>
        </authorList>
    </citation>
    <scope>IDENTIFICATION</scope>
    <source>
        <tissue evidence="3">Leaf</tissue>
    </source>
</reference>
<feature type="compositionally biased region" description="Polar residues" evidence="1">
    <location>
        <begin position="118"/>
        <end position="135"/>
    </location>
</feature>
<feature type="compositionally biased region" description="Polar residues" evidence="1">
    <location>
        <begin position="283"/>
        <end position="301"/>
    </location>
</feature>
<dbReference type="OrthoDB" id="1930709at2759"/>
<keyword evidence="2" id="KW-1185">Reference proteome</keyword>
<feature type="compositionally biased region" description="Low complexity" evidence="1">
    <location>
        <begin position="60"/>
        <end position="70"/>
    </location>
</feature>
<dbReference type="STRING" id="4097.A0A1S4BWL9"/>
<accession>A0A1S4BWL9</accession>
<evidence type="ECO:0000313" key="3">
    <source>
        <dbReference type="RefSeq" id="XP_016493297.1"/>
    </source>
</evidence>
<feature type="compositionally biased region" description="Polar residues" evidence="1">
    <location>
        <begin position="354"/>
        <end position="366"/>
    </location>
</feature>
<dbReference type="KEGG" id="nta:107812659"/>
<proteinExistence type="predicted"/>
<feature type="compositionally biased region" description="Low complexity" evidence="1">
    <location>
        <begin position="91"/>
        <end position="100"/>
    </location>
</feature>
<sequence>MEVTGKDQSSVSANSKRSTSSSSSKLLRYPLRSAGKANEEKPPLTDSSNSSAPRRGKPASSVTVSKSVSVLDLSGKEKSAAKPPRRLSIQSKPSASPASSRAIGTITPISEARAKRSGINQGKTNTPLSAVSKSSNGKEGNRLFSALYWLSQIKLSESAAKHSISLGFFKLALEAGCEPLQRLRDELKSYVQRHSLVDLGEPVKQLFEGYNISQGFEQLQVSETCSHAPEDGTRSSDDEVHSSSSVAGTEKLEQEDLNKDAIETCQVAEPTKETSSRKDIVTKTRSSANKSAATPKSTTEVSGHATKKKFEKPIKQEPTKDKVKRQGKKSARVEGPANACTPERVLPEDKENMDASQSEEINTAEV</sequence>
<protein>
    <submittedName>
        <fullName evidence="3">Uncharacterized protein LOC107812659</fullName>
    </submittedName>
</protein>
<gene>
    <name evidence="3" type="primary">LOC107812659</name>
</gene>
<feature type="compositionally biased region" description="Basic and acidic residues" evidence="1">
    <location>
        <begin position="270"/>
        <end position="282"/>
    </location>
</feature>
<reference evidence="2" key="1">
    <citation type="journal article" date="2014" name="Nat. Commun.">
        <title>The tobacco genome sequence and its comparison with those of tomato and potato.</title>
        <authorList>
            <person name="Sierro N."/>
            <person name="Battey J.N."/>
            <person name="Ouadi S."/>
            <person name="Bakaher N."/>
            <person name="Bovet L."/>
            <person name="Willig A."/>
            <person name="Goepfert S."/>
            <person name="Peitsch M.C."/>
            <person name="Ivanov N.V."/>
        </authorList>
    </citation>
    <scope>NUCLEOTIDE SEQUENCE [LARGE SCALE GENOMIC DNA]</scope>
</reference>
<feature type="compositionally biased region" description="Low complexity" evidence="1">
    <location>
        <begin position="9"/>
        <end position="24"/>
    </location>
</feature>